<keyword evidence="2" id="KW-0472">Membrane</keyword>
<sequence>MTSGVGMAKAGSPGSSGAPGKGDDRRARIAAQRAAEQRAQRRNRLLLAGGAVVVVVGVVLGLVLANGGGGSPSSSGTATPGPTGTALAAVTSQVTSVPAATLDQVGPGQGVNSLPTRITGDPLSSGGKPEMLYIGAEYCPYCAAERWAMIVALSRFGTFSGLSTIRSAAHNGAGDAEPYPNTPTWTFYKSTYTSSYLAFTPVEEYTNIPDPSTGGYTTLMNLTAEQQALITKYDAANQGAIPFIDYGNKFTSVGASYDPNLLKDLSWAQIAADLHDPSSPVAKAVLGTANYATAALCEMTGNKPATACTATVRSLQAKI</sequence>
<dbReference type="EMBL" id="RPFW01000001">
    <property type="protein sequence ID" value="TVZ06056.1"/>
    <property type="molecule type" value="Genomic_DNA"/>
</dbReference>
<evidence type="ECO:0000313" key="4">
    <source>
        <dbReference type="Proteomes" id="UP000460272"/>
    </source>
</evidence>
<accession>A0A6P2C6R1</accession>
<keyword evidence="2" id="KW-1133">Transmembrane helix</keyword>
<feature type="compositionally biased region" description="Low complexity" evidence="1">
    <location>
        <begin position="8"/>
        <end position="18"/>
    </location>
</feature>
<keyword evidence="4" id="KW-1185">Reference proteome</keyword>
<dbReference type="InterPro" id="IPR009272">
    <property type="entry name" value="DUF929"/>
</dbReference>
<dbReference type="Proteomes" id="UP000460272">
    <property type="component" value="Unassembled WGS sequence"/>
</dbReference>
<protein>
    <submittedName>
        <fullName evidence="3">DUF929 domain-containing protein</fullName>
    </submittedName>
</protein>
<comment type="caution">
    <text evidence="3">The sequence shown here is derived from an EMBL/GenBank/DDBJ whole genome shotgun (WGS) entry which is preliminary data.</text>
</comment>
<dbReference type="OrthoDB" id="154333at2"/>
<feature type="region of interest" description="Disordered" evidence="1">
    <location>
        <begin position="102"/>
        <end position="122"/>
    </location>
</feature>
<gene>
    <name evidence="3" type="ORF">EAS64_00915</name>
</gene>
<feature type="transmembrane region" description="Helical" evidence="2">
    <location>
        <begin position="45"/>
        <end position="65"/>
    </location>
</feature>
<evidence type="ECO:0000313" key="3">
    <source>
        <dbReference type="EMBL" id="TVZ06056.1"/>
    </source>
</evidence>
<evidence type="ECO:0000256" key="1">
    <source>
        <dbReference type="SAM" id="MobiDB-lite"/>
    </source>
</evidence>
<organism evidence="3 4">
    <name type="scientific">Trebonia kvetii</name>
    <dbReference type="NCBI Taxonomy" id="2480626"/>
    <lineage>
        <taxon>Bacteria</taxon>
        <taxon>Bacillati</taxon>
        <taxon>Actinomycetota</taxon>
        <taxon>Actinomycetes</taxon>
        <taxon>Streptosporangiales</taxon>
        <taxon>Treboniaceae</taxon>
        <taxon>Trebonia</taxon>
    </lineage>
</organism>
<dbReference type="Pfam" id="PF06053">
    <property type="entry name" value="DUF929"/>
    <property type="match status" value="1"/>
</dbReference>
<evidence type="ECO:0000256" key="2">
    <source>
        <dbReference type="SAM" id="Phobius"/>
    </source>
</evidence>
<name>A0A6P2C6R1_9ACTN</name>
<keyword evidence="2" id="KW-0812">Transmembrane</keyword>
<dbReference type="AlphaFoldDB" id="A0A6P2C6R1"/>
<proteinExistence type="predicted"/>
<feature type="region of interest" description="Disordered" evidence="1">
    <location>
        <begin position="1"/>
        <end position="35"/>
    </location>
</feature>
<dbReference type="RefSeq" id="WP_145850810.1">
    <property type="nucleotide sequence ID" value="NZ_RPFW01000001.1"/>
</dbReference>
<reference evidence="3 4" key="1">
    <citation type="submission" date="2018-11" db="EMBL/GenBank/DDBJ databases">
        <title>Trebonia kvetii gen.nov., sp.nov., a novel acidophilic actinobacterium, and proposal of the new actinobacterial family Treboniaceae fam. nov.</title>
        <authorList>
            <person name="Rapoport D."/>
            <person name="Sagova-Mareckova M."/>
            <person name="Sedlacek I."/>
            <person name="Provaznik J."/>
            <person name="Kralova S."/>
            <person name="Pavlinic D."/>
            <person name="Benes V."/>
            <person name="Kopecky J."/>
        </authorList>
    </citation>
    <scope>NUCLEOTIDE SEQUENCE [LARGE SCALE GENOMIC DNA]</scope>
    <source>
        <strain evidence="3 4">15Tr583</strain>
    </source>
</reference>